<sequence length="953" mass="105808">MDAISSACLNMHLEYDSLISKLLEWSSTNFRRGSTRIYVTVRLLRKWRKSGIDTDSSIVSFLQHKAESSVLEKGNIYHVISELVRSQSFAVGKYLQWLVARGAVTNDKPMHPNVELLVHLPSRRLPSHVWNLRNTLLTRAGFSINTERQQTLSIKSNIYCQLSDVITKPVPGDSVEVSPPINLSSLGWTIKSEIGQWIREHVMLHRKRYLRTVSNHGITGRAVEISALTPAQFFKIRDIIENLGDLSLLADILKQASSSDDITVLISVADTLNCHTEPFKAIGASTDLFKSILAGYSNANKADLSIIDLISSLLEVGIKLPHEQSAMIMLRRDLSRFDKSSSAAASSPASEHTVDSINLAKSGFIETLHQLLNSGTTLDEANINLLNSSSRPCLLAFLPPLVGVGCVTLHSFFAFVNGLLDSDVHRQSIPNITGLRLDMVNILCKEKFHEHDPFDFVSYRFKIAREDYITQHSYNALGLINETFAEITGCSTTDIYQVVEKWTPSILPLLCDIIVQNLNTFGPEGAGRIVEEFPNCVNAIHQALDILLGSRSQAGEQKTQSIVELIDDFSLSYCLTKLRLLLETESNGDTTRSSIVNLLFKTAESDVRAGERRWLEVLNVLPINAAQLIRQRAECELLGLPFLSTHSPDSSNEETALIFLRIVEELSYSIPNNFVPSSMGNDLGDKMQSLLQRTVELGNIKKDPDILTPELNSIVLSGESSIGVWFFILLRLVALHRSLLPTNQSSKAELNHQIRLLIRIICISRSWLFASRSSESFNSSFSHFTHDSHLLLSLPSSWPSLQLQALDVCSTLADTLPDEARNECARFLREKYSAFLHPDNDPRLLYLLGPFAEPQPVAANVGSGMPANTPVTSLLPHLQPISPQNPSIPTSAAALVEDPDSFTNNLHFQQNGRTIGPYPPKPWEMLGEAAPMVGVNDTPVNLTYFGTRQVKLP</sequence>
<dbReference type="VEuPathDB" id="FungiDB:UREG_00458"/>
<dbReference type="EMBL" id="CH476615">
    <property type="protein sequence ID" value="EEP75612.1"/>
    <property type="molecule type" value="Genomic_DNA"/>
</dbReference>
<name>C4JE34_UNCRE</name>
<proteinExistence type="predicted"/>
<dbReference type="RefSeq" id="XP_002540945.1">
    <property type="nucleotide sequence ID" value="XM_002540899.1"/>
</dbReference>
<dbReference type="STRING" id="336963.C4JE34"/>
<dbReference type="GeneID" id="8437256"/>
<evidence type="ECO:0000259" key="1">
    <source>
        <dbReference type="Pfam" id="PF25326"/>
    </source>
</evidence>
<dbReference type="HOGENOM" id="CLU_309316_0_0_1"/>
<keyword evidence="3" id="KW-1185">Reference proteome</keyword>
<reference evidence="3" key="1">
    <citation type="journal article" date="2009" name="Genome Res.">
        <title>Comparative genomic analyses of the human fungal pathogens Coccidioides and their relatives.</title>
        <authorList>
            <person name="Sharpton T.J."/>
            <person name="Stajich J.E."/>
            <person name="Rounsley S.D."/>
            <person name="Gardner M.J."/>
            <person name="Wortman J.R."/>
            <person name="Jordar V.S."/>
            <person name="Maiti R."/>
            <person name="Kodira C.D."/>
            <person name="Neafsey D.E."/>
            <person name="Zeng Q."/>
            <person name="Hung C.-Y."/>
            <person name="McMahan C."/>
            <person name="Muszewska A."/>
            <person name="Grynberg M."/>
            <person name="Mandel M.A."/>
            <person name="Kellner E.M."/>
            <person name="Barker B.M."/>
            <person name="Galgiani J.N."/>
            <person name="Orbach M.J."/>
            <person name="Kirkland T.N."/>
            <person name="Cole G.T."/>
            <person name="Henn M.R."/>
            <person name="Birren B.W."/>
            <person name="Taylor J.W."/>
        </authorList>
    </citation>
    <scope>NUCLEOTIDE SEQUENCE [LARGE SCALE GENOMIC DNA]</scope>
    <source>
        <strain evidence="3">UAMH 1704</strain>
    </source>
</reference>
<dbReference type="KEGG" id="ure:UREG_00458"/>
<organism evidence="2 3">
    <name type="scientific">Uncinocarpus reesii (strain UAMH 1704)</name>
    <dbReference type="NCBI Taxonomy" id="336963"/>
    <lineage>
        <taxon>Eukaryota</taxon>
        <taxon>Fungi</taxon>
        <taxon>Dikarya</taxon>
        <taxon>Ascomycota</taxon>
        <taxon>Pezizomycotina</taxon>
        <taxon>Eurotiomycetes</taxon>
        <taxon>Eurotiomycetidae</taxon>
        <taxon>Onygenales</taxon>
        <taxon>Onygenaceae</taxon>
        <taxon>Uncinocarpus</taxon>
    </lineage>
</organism>
<feature type="domain" description="SRB8 ARM-like" evidence="1">
    <location>
        <begin position="181"/>
        <end position="339"/>
    </location>
</feature>
<evidence type="ECO:0000313" key="2">
    <source>
        <dbReference type="EMBL" id="EEP75612.1"/>
    </source>
</evidence>
<dbReference type="InParanoid" id="C4JE34"/>
<protein>
    <recommendedName>
        <fullName evidence="1">SRB8 ARM-like domain-containing protein</fullName>
    </recommendedName>
</protein>
<gene>
    <name evidence="2" type="ORF">UREG_00458</name>
</gene>
<dbReference type="Proteomes" id="UP000002058">
    <property type="component" value="Unassembled WGS sequence"/>
</dbReference>
<evidence type="ECO:0000313" key="3">
    <source>
        <dbReference type="Proteomes" id="UP000002058"/>
    </source>
</evidence>
<accession>C4JE34</accession>
<dbReference type="AlphaFoldDB" id="C4JE34"/>
<dbReference type="OrthoDB" id="20828at2759"/>
<dbReference type="InterPro" id="IPR057344">
    <property type="entry name" value="ARM_SRB8"/>
</dbReference>
<dbReference type="eggNOG" id="KOG4522">
    <property type="taxonomic scope" value="Eukaryota"/>
</dbReference>
<dbReference type="Pfam" id="PF25326">
    <property type="entry name" value="ARM_SRB8"/>
    <property type="match status" value="1"/>
</dbReference>